<evidence type="ECO:0000256" key="1">
    <source>
        <dbReference type="SAM" id="SignalP"/>
    </source>
</evidence>
<evidence type="ECO:0000313" key="3">
    <source>
        <dbReference type="Proteomes" id="UP001163046"/>
    </source>
</evidence>
<feature type="chain" id="PRO_5040808294" evidence="1">
    <location>
        <begin position="22"/>
        <end position="265"/>
    </location>
</feature>
<gene>
    <name evidence="2" type="ORF">OS493_005483</name>
</gene>
<organism evidence="2 3">
    <name type="scientific">Desmophyllum pertusum</name>
    <dbReference type="NCBI Taxonomy" id="174260"/>
    <lineage>
        <taxon>Eukaryota</taxon>
        <taxon>Metazoa</taxon>
        <taxon>Cnidaria</taxon>
        <taxon>Anthozoa</taxon>
        <taxon>Hexacorallia</taxon>
        <taxon>Scleractinia</taxon>
        <taxon>Caryophylliina</taxon>
        <taxon>Caryophylliidae</taxon>
        <taxon>Desmophyllum</taxon>
    </lineage>
</organism>
<comment type="caution">
    <text evidence="2">The sequence shown here is derived from an EMBL/GenBank/DDBJ whole genome shotgun (WGS) entry which is preliminary data.</text>
</comment>
<accession>A0A9W9YSG0</accession>
<protein>
    <submittedName>
        <fullName evidence="2">Uncharacterized protein</fullName>
    </submittedName>
</protein>
<keyword evidence="1" id="KW-0732">Signal</keyword>
<evidence type="ECO:0000313" key="2">
    <source>
        <dbReference type="EMBL" id="KAJ7365376.1"/>
    </source>
</evidence>
<keyword evidence="3" id="KW-1185">Reference proteome</keyword>
<dbReference type="AlphaFoldDB" id="A0A9W9YSG0"/>
<dbReference type="Proteomes" id="UP001163046">
    <property type="component" value="Unassembled WGS sequence"/>
</dbReference>
<name>A0A9W9YSG0_9CNID</name>
<reference evidence="2" key="1">
    <citation type="submission" date="2023-01" db="EMBL/GenBank/DDBJ databases">
        <title>Genome assembly of the deep-sea coral Lophelia pertusa.</title>
        <authorList>
            <person name="Herrera S."/>
            <person name="Cordes E."/>
        </authorList>
    </citation>
    <scope>NUCLEOTIDE SEQUENCE</scope>
    <source>
        <strain evidence="2">USNM1676648</strain>
        <tissue evidence="2">Polyp</tissue>
    </source>
</reference>
<dbReference type="OrthoDB" id="5948559at2759"/>
<sequence length="265" mass="30904">MFHPVAKISLLLYFTALLVSARNFADDPRNAVQGLHLESYNEEQVQGCYNYNKTLGICFDIQRHSFELLKDYWRADFFYVPKDIPKVREELLAFLALKKAGPSSEQQKNEEFESMKAHYQEAMSELHYTPEMQLLELLPEALMDNSTQLEILKPFYTLCLSLLSTADVQTPAQLKATLRLHDHQRQKRCTNMKTVSWHRRNECRGMCGPKCTCWSLICGDCCYHQGCYEHDRCCDVKGFWHKYCLFPFMYSFGCSSYGAYPKCLN</sequence>
<proteinExistence type="predicted"/>
<dbReference type="EMBL" id="MU827303">
    <property type="protein sequence ID" value="KAJ7365376.1"/>
    <property type="molecule type" value="Genomic_DNA"/>
</dbReference>
<feature type="signal peptide" evidence="1">
    <location>
        <begin position="1"/>
        <end position="21"/>
    </location>
</feature>